<proteinExistence type="predicted"/>
<dbReference type="InterPro" id="IPR036397">
    <property type="entry name" value="RNaseH_sf"/>
</dbReference>
<dbReference type="Proteomes" id="UP000054359">
    <property type="component" value="Unassembled WGS sequence"/>
</dbReference>
<feature type="non-terminal residue" evidence="2">
    <location>
        <position position="320"/>
    </location>
</feature>
<dbReference type="PANTHER" id="PTHR23022:SF135">
    <property type="entry name" value="SI:DKEY-77F5.3"/>
    <property type="match status" value="1"/>
</dbReference>
<dbReference type="InterPro" id="IPR002492">
    <property type="entry name" value="Transposase_Tc1-like"/>
</dbReference>
<evidence type="ECO:0000313" key="2">
    <source>
        <dbReference type="EMBL" id="KFM62759.1"/>
    </source>
</evidence>
<dbReference type="Gene3D" id="3.30.420.10">
    <property type="entry name" value="Ribonuclease H-like superfamily/Ribonuclease H"/>
    <property type="match status" value="1"/>
</dbReference>
<dbReference type="PANTHER" id="PTHR23022">
    <property type="entry name" value="TRANSPOSABLE ELEMENT-RELATED"/>
    <property type="match status" value="1"/>
</dbReference>
<feature type="domain" description="Transposase Tc1-like" evidence="1">
    <location>
        <begin position="22"/>
        <end position="93"/>
    </location>
</feature>
<dbReference type="GO" id="GO:0015074">
    <property type="term" value="P:DNA integration"/>
    <property type="evidence" value="ECO:0007669"/>
    <property type="project" value="InterPro"/>
</dbReference>
<dbReference type="AlphaFoldDB" id="A0A087TCC0"/>
<dbReference type="InterPro" id="IPR052338">
    <property type="entry name" value="Transposase_5"/>
</dbReference>
<protein>
    <submittedName>
        <fullName evidence="2">Transposable element Tcb2 transposase</fullName>
    </submittedName>
</protein>
<dbReference type="Pfam" id="PF01498">
    <property type="entry name" value="HTH_Tnp_Tc3_2"/>
    <property type="match status" value="1"/>
</dbReference>
<dbReference type="EMBL" id="KK114567">
    <property type="protein sequence ID" value="KFM62759.1"/>
    <property type="molecule type" value="Genomic_DNA"/>
</dbReference>
<organism evidence="2 3">
    <name type="scientific">Stegodyphus mimosarum</name>
    <name type="common">African social velvet spider</name>
    <dbReference type="NCBI Taxonomy" id="407821"/>
    <lineage>
        <taxon>Eukaryota</taxon>
        <taxon>Metazoa</taxon>
        <taxon>Ecdysozoa</taxon>
        <taxon>Arthropoda</taxon>
        <taxon>Chelicerata</taxon>
        <taxon>Arachnida</taxon>
        <taxon>Araneae</taxon>
        <taxon>Araneomorphae</taxon>
        <taxon>Entelegynae</taxon>
        <taxon>Eresoidea</taxon>
        <taxon>Eresidae</taxon>
        <taxon>Stegodyphus</taxon>
    </lineage>
</organism>
<keyword evidence="3" id="KW-1185">Reference proteome</keyword>
<sequence length="320" mass="36962">MKTVPGFWIHREKAWARLAREDRYLSILARRNRGVTASQLSRDLYTATGTRVTRVAVSQRLHERGLFARRPAVCVPLTSTDRRVRLAWCRQHSDRSTEQWATVLFTDESRFSLNIDSRRTFIWREPETRYLPSKDREINNYGVGGVMVWSGIMLDGRTPVHVLDRGFVTGVRYRDEVLEPYVRLFWGAVGSEFILQDDNARPHRTFLVDEFLESEDIRWMDWSARSPDLSPIEHIWDALGRAIATRNPPPRTIQELKTALLNEWDQLPQALINCFIFSMTSHCEACMACIYGLPQTSGPIRDSLRNLARAGTGIPRCMPE</sequence>
<gene>
    <name evidence="2" type="ORF">X975_10636</name>
</gene>
<dbReference type="OrthoDB" id="8037348at2759"/>
<dbReference type="STRING" id="407821.A0A087TCC0"/>
<evidence type="ECO:0000313" key="3">
    <source>
        <dbReference type="Proteomes" id="UP000054359"/>
    </source>
</evidence>
<evidence type="ECO:0000259" key="1">
    <source>
        <dbReference type="Pfam" id="PF01498"/>
    </source>
</evidence>
<dbReference type="GO" id="GO:0006313">
    <property type="term" value="P:DNA transposition"/>
    <property type="evidence" value="ECO:0007669"/>
    <property type="project" value="InterPro"/>
</dbReference>
<name>A0A087TCC0_STEMI</name>
<dbReference type="GO" id="GO:0003677">
    <property type="term" value="F:DNA binding"/>
    <property type="evidence" value="ECO:0007669"/>
    <property type="project" value="InterPro"/>
</dbReference>
<reference evidence="2 3" key="1">
    <citation type="submission" date="2013-11" db="EMBL/GenBank/DDBJ databases">
        <title>Genome sequencing of Stegodyphus mimosarum.</title>
        <authorList>
            <person name="Bechsgaard J."/>
        </authorList>
    </citation>
    <scope>NUCLEOTIDE SEQUENCE [LARGE SCALE GENOMIC DNA]</scope>
</reference>
<accession>A0A087TCC0</accession>